<evidence type="ECO:0000256" key="9">
    <source>
        <dbReference type="ARBA" id="ARBA00025162"/>
    </source>
</evidence>
<dbReference type="NCBIfam" id="TIGR00231">
    <property type="entry name" value="small_GTP"/>
    <property type="match status" value="1"/>
</dbReference>
<dbReference type="GeneID" id="106815056"/>
<dbReference type="Gene3D" id="3.40.50.10050">
    <property type="entry name" value="Translation initiation factor IF- 2, domain 3"/>
    <property type="match status" value="1"/>
</dbReference>
<dbReference type="InterPro" id="IPR000795">
    <property type="entry name" value="T_Tr_GTP-bd_dom"/>
</dbReference>
<dbReference type="InterPro" id="IPR009000">
    <property type="entry name" value="Transl_B-barrel_sf"/>
</dbReference>
<evidence type="ECO:0000256" key="3">
    <source>
        <dbReference type="ARBA" id="ARBA00022540"/>
    </source>
</evidence>
<dbReference type="InterPro" id="IPR036925">
    <property type="entry name" value="TIF_IF2_dom3_sf"/>
</dbReference>
<dbReference type="InterPro" id="IPR015760">
    <property type="entry name" value="TIF_IF2"/>
</dbReference>
<keyword evidence="8" id="KW-0342">GTP-binding</keyword>
<dbReference type="Gene3D" id="2.40.30.10">
    <property type="entry name" value="Translation factors"/>
    <property type="match status" value="2"/>
</dbReference>
<keyword evidence="5" id="KW-0648">Protein biosynthesis</keyword>
<evidence type="ECO:0000256" key="6">
    <source>
        <dbReference type="ARBA" id="ARBA00022946"/>
    </source>
</evidence>
<evidence type="ECO:0000256" key="5">
    <source>
        <dbReference type="ARBA" id="ARBA00022917"/>
    </source>
</evidence>
<dbReference type="RefSeq" id="XP_014674968.1">
    <property type="nucleotide sequence ID" value="XM_014819482.1"/>
</dbReference>
<dbReference type="CDD" id="cd01887">
    <property type="entry name" value="IF2_eIF5B"/>
    <property type="match status" value="1"/>
</dbReference>
<feature type="domain" description="Tr-type G" evidence="11">
    <location>
        <begin position="209"/>
        <end position="380"/>
    </location>
</feature>
<name>A0ABM1ERZ8_PRICU</name>
<dbReference type="Pfam" id="PF22042">
    <property type="entry name" value="EF-G_D2"/>
    <property type="match status" value="1"/>
</dbReference>
<proteinExistence type="inferred from homology"/>
<keyword evidence="3" id="KW-0396">Initiation factor</keyword>
<dbReference type="InterPro" id="IPR044145">
    <property type="entry name" value="IF2_II"/>
</dbReference>
<dbReference type="InterPro" id="IPR027417">
    <property type="entry name" value="P-loop_NTPase"/>
</dbReference>
<comment type="function">
    <text evidence="9">One of the essential components for the initiation of protein synthesis. Protects formylmethionyl-tRNA from spontaneous hydrolysis and promotes its binding to the 30S ribosomal subunits. Also involved in the hydrolysis of GTP during the formation of the 70S ribosomal complex.</text>
</comment>
<dbReference type="Proteomes" id="UP000695022">
    <property type="component" value="Unplaced"/>
</dbReference>
<evidence type="ECO:0000256" key="1">
    <source>
        <dbReference type="ARBA" id="ARBA00004173"/>
    </source>
</evidence>
<keyword evidence="4" id="KW-0547">Nucleotide-binding</keyword>
<comment type="similarity">
    <text evidence="2">Belongs to the TRAFAC class translation factor GTPase superfamily. Classic translation factor GTPase family. IF-2 subfamily.</text>
</comment>
<dbReference type="InterPro" id="IPR000178">
    <property type="entry name" value="TF_IF2_bacterial-like"/>
</dbReference>
<dbReference type="Pfam" id="PF00009">
    <property type="entry name" value="GTP_EFTU"/>
    <property type="match status" value="1"/>
</dbReference>
<keyword evidence="6" id="KW-0809">Transit peptide</keyword>
<dbReference type="PANTHER" id="PTHR43381">
    <property type="entry name" value="TRANSLATION INITIATION FACTOR IF-2-RELATED"/>
    <property type="match status" value="1"/>
</dbReference>
<comment type="subcellular location">
    <subcellularLocation>
        <location evidence="1">Mitochondrion</location>
    </subcellularLocation>
</comment>
<evidence type="ECO:0000256" key="4">
    <source>
        <dbReference type="ARBA" id="ARBA00022741"/>
    </source>
</evidence>
<dbReference type="CDD" id="cd03692">
    <property type="entry name" value="mtIF2_IVc"/>
    <property type="match status" value="1"/>
</dbReference>
<dbReference type="CDD" id="cd03702">
    <property type="entry name" value="IF2_mtIF2_II"/>
    <property type="match status" value="1"/>
</dbReference>
<dbReference type="InterPro" id="IPR005225">
    <property type="entry name" value="Small_GTP-bd"/>
</dbReference>
<evidence type="ECO:0000313" key="12">
    <source>
        <dbReference type="Proteomes" id="UP000695022"/>
    </source>
</evidence>
<evidence type="ECO:0000313" key="13">
    <source>
        <dbReference type="RefSeq" id="XP_014674968.1"/>
    </source>
</evidence>
<keyword evidence="12" id="KW-1185">Reference proteome</keyword>
<evidence type="ECO:0000259" key="11">
    <source>
        <dbReference type="PROSITE" id="PS51722"/>
    </source>
</evidence>
<dbReference type="PROSITE" id="PS51722">
    <property type="entry name" value="G_TR_2"/>
    <property type="match status" value="1"/>
</dbReference>
<dbReference type="SUPFAM" id="SSF52540">
    <property type="entry name" value="P-loop containing nucleoside triphosphate hydrolases"/>
    <property type="match status" value="1"/>
</dbReference>
<gene>
    <name evidence="13 14" type="primary">LOC106815056</name>
</gene>
<sequence length="749" mass="83611">MSPFSMWKTCSDVGRHLLKEVYNHGPCGLRISLPSTLTVRGCSVCKRLHITHQRVLHADLRFVSSLHTSSFLSSNEKTSSKKKAGTDDDILEHKIRDPFNYPKKSKKLAPKITSGMVTVHQNMTVSQLAETIGKSLDHVYEAMMYITRFNTNHYDKPEAVIDNIRVIQEIVEKTGLRYKIKADPRKQKEAVDLDAYRSPVVTDPALLKHRPPVVTIMGHVDHGKTTLLDALRSTNVVATEFGGITQHVSAFSVELPESKQRITFLDTPGHAAFSSMRSRGAHVTDIVVLVVAADDGVMEQTIESIKYAKNAGVAVIVAINKCDKPDTNLERVKRELLSEGIQLEDFQGDVPCVCVSALKKTGLSELQEAILTMAELLELKGVPSGRVDGTVIESKTDTGRGKLATSLIHRGTLKTGMYLVAGTCWGKVRGIFNDSSKQVTEAPPATPVEISGWKELPSGGDEILQVESERRARQVVKYRQDKAMAVKMEADQLAIMDKTDEHLKWYKAELEKKRLQGRKRRVRPIWRDKESVEKTHPHLEVVIRGDVAGSVEAIKDVLLTYASAKCDLEIVQDGVGMVTESDIELAATFNGVVYAFNVKSPDSIYALARQKNVLIKNYNVIYKLIDDLREQLNSRLPLTDEEEILGEAHVLQEFLIKDGRKQVPVAGCRCTKGNLLKKHLFRVMRDEEVLHEGTIASLKHFKNEVDSIKNEMECGIMFDTSAVHFQSGDTILCYVVHKVPDTIDWITGF</sequence>
<dbReference type="InterPro" id="IPR053905">
    <property type="entry name" value="EF-G-like_DII"/>
</dbReference>
<evidence type="ECO:0000256" key="10">
    <source>
        <dbReference type="ARBA" id="ARBA00044200"/>
    </source>
</evidence>
<dbReference type="Gene3D" id="3.40.50.300">
    <property type="entry name" value="P-loop containing nucleotide triphosphate hydrolases"/>
    <property type="match status" value="1"/>
</dbReference>
<dbReference type="RefSeq" id="XP_014674969.1">
    <property type="nucleotide sequence ID" value="XM_014819483.1"/>
</dbReference>
<dbReference type="Pfam" id="PF11987">
    <property type="entry name" value="IF-2"/>
    <property type="match status" value="1"/>
</dbReference>
<dbReference type="SUPFAM" id="SSF52156">
    <property type="entry name" value="Initiation factor IF2/eIF5b, domain 3"/>
    <property type="match status" value="1"/>
</dbReference>
<keyword evidence="7" id="KW-0496">Mitochondrion</keyword>
<organism evidence="12 14">
    <name type="scientific">Priapulus caudatus</name>
    <name type="common">Priapulid worm</name>
    <dbReference type="NCBI Taxonomy" id="37621"/>
    <lineage>
        <taxon>Eukaryota</taxon>
        <taxon>Metazoa</taxon>
        <taxon>Ecdysozoa</taxon>
        <taxon>Scalidophora</taxon>
        <taxon>Priapulida</taxon>
        <taxon>Priapulimorpha</taxon>
        <taxon>Priapulimorphida</taxon>
        <taxon>Priapulidae</taxon>
        <taxon>Priapulus</taxon>
    </lineage>
</organism>
<evidence type="ECO:0000256" key="7">
    <source>
        <dbReference type="ARBA" id="ARBA00023128"/>
    </source>
</evidence>
<evidence type="ECO:0000313" key="14">
    <source>
        <dbReference type="RefSeq" id="XP_014674969.1"/>
    </source>
</evidence>
<dbReference type="InterPro" id="IPR023115">
    <property type="entry name" value="TIF_IF2_dom3"/>
</dbReference>
<protein>
    <recommendedName>
        <fullName evidence="10">Translation initiation factor IF-2, mitochondrial</fullName>
    </recommendedName>
</protein>
<evidence type="ECO:0000256" key="8">
    <source>
        <dbReference type="ARBA" id="ARBA00023134"/>
    </source>
</evidence>
<reference evidence="13 14" key="1">
    <citation type="submission" date="2025-05" db="UniProtKB">
        <authorList>
            <consortium name="RefSeq"/>
        </authorList>
    </citation>
    <scope>IDENTIFICATION</scope>
</reference>
<evidence type="ECO:0000256" key="2">
    <source>
        <dbReference type="ARBA" id="ARBA00007733"/>
    </source>
</evidence>
<dbReference type="PANTHER" id="PTHR43381:SF20">
    <property type="entry name" value="TRANSLATION INITIATION FACTOR IF-2, MITOCHONDRIAL"/>
    <property type="match status" value="1"/>
</dbReference>
<accession>A0ABM1ERZ8</accession>
<dbReference type="SUPFAM" id="SSF50447">
    <property type="entry name" value="Translation proteins"/>
    <property type="match status" value="2"/>
</dbReference>
<dbReference type="HAMAP" id="MF_00100_B">
    <property type="entry name" value="IF_2_B"/>
    <property type="match status" value="1"/>
</dbReference>